<dbReference type="OrthoDB" id="4962947at2"/>
<keyword evidence="1" id="KW-1133">Transmembrane helix</keyword>
<name>A0A1T5ICY5_9MICO</name>
<dbReference type="EMBL" id="FUZP01000001">
    <property type="protein sequence ID" value="SKC36883.1"/>
    <property type="molecule type" value="Genomic_DNA"/>
</dbReference>
<keyword evidence="1" id="KW-0812">Transmembrane</keyword>
<keyword evidence="3" id="KW-1185">Reference proteome</keyword>
<accession>A0A1T5ICY5</accession>
<feature type="transmembrane region" description="Helical" evidence="1">
    <location>
        <begin position="152"/>
        <end position="176"/>
    </location>
</feature>
<dbReference type="Pfam" id="PF12730">
    <property type="entry name" value="ABC2_membrane_4"/>
    <property type="match status" value="1"/>
</dbReference>
<evidence type="ECO:0000313" key="3">
    <source>
        <dbReference type="Proteomes" id="UP000190857"/>
    </source>
</evidence>
<evidence type="ECO:0000313" key="2">
    <source>
        <dbReference type="EMBL" id="SKC36883.1"/>
    </source>
</evidence>
<sequence>MIPPIPQPHLAHSIRAELTKAFTLRGIQATLLAALVAPPALALAAGLAFDPSAPSSAAFPRETHGFETAGFGQPLVILLAALIAGTEYVDGQLRTTALATPRRGRVLAAKLIVIAALAILIGLVATTAAVLLKHAALGERGLRIDQFTPGMGWNLLGVALNYLLIAMIAASITVLTRTVVATLVVLVPSVLGLTLSLLGFFPAVRYLPDLAGIQLLTRYPGVGLLEPVAGASVMAGWAALLGGAAWFTFRRRDIAS</sequence>
<organism evidence="2 3">
    <name type="scientific">Okibacterium fritillariae</name>
    <dbReference type="NCBI Taxonomy" id="123320"/>
    <lineage>
        <taxon>Bacteria</taxon>
        <taxon>Bacillati</taxon>
        <taxon>Actinomycetota</taxon>
        <taxon>Actinomycetes</taxon>
        <taxon>Micrococcales</taxon>
        <taxon>Microbacteriaceae</taxon>
        <taxon>Okibacterium</taxon>
    </lineage>
</organism>
<protein>
    <submittedName>
        <fullName evidence="2">ABC-2 family transporter protein</fullName>
    </submittedName>
</protein>
<dbReference type="RefSeq" id="WP_079726490.1">
    <property type="nucleotide sequence ID" value="NZ_FUZP01000001.1"/>
</dbReference>
<feature type="transmembrane region" description="Helical" evidence="1">
    <location>
        <begin position="69"/>
        <end position="90"/>
    </location>
</feature>
<gene>
    <name evidence="2" type="ORF">SAMN06309945_0253</name>
</gene>
<keyword evidence="1" id="KW-0472">Membrane</keyword>
<dbReference type="Proteomes" id="UP000190857">
    <property type="component" value="Unassembled WGS sequence"/>
</dbReference>
<feature type="transmembrane region" description="Helical" evidence="1">
    <location>
        <begin position="228"/>
        <end position="249"/>
    </location>
</feature>
<feature type="transmembrane region" description="Helical" evidence="1">
    <location>
        <begin position="183"/>
        <end position="208"/>
    </location>
</feature>
<feature type="transmembrane region" description="Helical" evidence="1">
    <location>
        <begin position="29"/>
        <end position="49"/>
    </location>
</feature>
<evidence type="ECO:0000256" key="1">
    <source>
        <dbReference type="SAM" id="Phobius"/>
    </source>
</evidence>
<reference evidence="2 3" key="1">
    <citation type="submission" date="2017-02" db="EMBL/GenBank/DDBJ databases">
        <authorList>
            <person name="Peterson S.W."/>
        </authorList>
    </citation>
    <scope>NUCLEOTIDE SEQUENCE [LARGE SCALE GENOMIC DNA]</scope>
    <source>
        <strain evidence="2 3">VKM Ac-2059</strain>
    </source>
</reference>
<dbReference type="STRING" id="123320.SAMN06309945_0253"/>
<feature type="transmembrane region" description="Helical" evidence="1">
    <location>
        <begin position="111"/>
        <end position="132"/>
    </location>
</feature>
<dbReference type="AlphaFoldDB" id="A0A1T5ICY5"/>
<proteinExistence type="predicted"/>